<reference evidence="2 3" key="1">
    <citation type="submission" date="2016-08" db="EMBL/GenBank/DDBJ databases">
        <title>A Parts List for Fungal Cellulosomes Revealed by Comparative Genomics.</title>
        <authorList>
            <consortium name="DOE Joint Genome Institute"/>
            <person name="Haitjema C.H."/>
            <person name="Gilmore S.P."/>
            <person name="Henske J.K."/>
            <person name="Solomon K.V."/>
            <person name="De Groot R."/>
            <person name="Kuo A."/>
            <person name="Mondo S.J."/>
            <person name="Salamov A.A."/>
            <person name="Labutti K."/>
            <person name="Zhao Z."/>
            <person name="Chiniquy J."/>
            <person name="Barry K."/>
            <person name="Brewer H.M."/>
            <person name="Purvine S.O."/>
            <person name="Wright A.T."/>
            <person name="Boxma B."/>
            <person name="Van Alen T."/>
            <person name="Hackstein J.H."/>
            <person name="Baker S.E."/>
            <person name="Grigoriev I.V."/>
            <person name="O'Malley M.A."/>
        </authorList>
    </citation>
    <scope>NUCLEOTIDE SEQUENCE [LARGE SCALE GENOMIC DNA]</scope>
    <source>
        <strain evidence="2 3">G1</strain>
    </source>
</reference>
<keyword evidence="1" id="KW-0732">Signal</keyword>
<dbReference type="AlphaFoldDB" id="A0A1Y2AT90"/>
<organism evidence="2 3">
    <name type="scientific">Neocallimastix californiae</name>
    <dbReference type="NCBI Taxonomy" id="1754190"/>
    <lineage>
        <taxon>Eukaryota</taxon>
        <taxon>Fungi</taxon>
        <taxon>Fungi incertae sedis</taxon>
        <taxon>Chytridiomycota</taxon>
        <taxon>Chytridiomycota incertae sedis</taxon>
        <taxon>Neocallimastigomycetes</taxon>
        <taxon>Neocallimastigales</taxon>
        <taxon>Neocallimastigaceae</taxon>
        <taxon>Neocallimastix</taxon>
    </lineage>
</organism>
<sequence>MILIILFVLLCIICRVNCDLDNYGNEEISLLILAAADNNGEIAAYKNNNKWYYKTVYNGKKNNRKCYESIVDIIPELRRLYDKECRKAGITIHSPRQRIFGTVEDYFRDELYPAALRTYNKYFSGVSNTNDVERRIKNIKNGIIEETGIDIIPKSGILVNGRDNNDAGIYSSNTIVKDRIYFIDKGYKKDGDKNIHINRATSYPNG</sequence>
<protein>
    <submittedName>
        <fullName evidence="2">Uncharacterized protein</fullName>
    </submittedName>
</protein>
<evidence type="ECO:0000256" key="1">
    <source>
        <dbReference type="SAM" id="SignalP"/>
    </source>
</evidence>
<comment type="caution">
    <text evidence="2">The sequence shown here is derived from an EMBL/GenBank/DDBJ whole genome shotgun (WGS) entry which is preliminary data.</text>
</comment>
<accession>A0A1Y2AT90</accession>
<feature type="chain" id="PRO_5013163963" evidence="1">
    <location>
        <begin position="19"/>
        <end position="206"/>
    </location>
</feature>
<dbReference type="Proteomes" id="UP000193920">
    <property type="component" value="Unassembled WGS sequence"/>
</dbReference>
<gene>
    <name evidence="2" type="ORF">LY90DRAFT_706231</name>
</gene>
<name>A0A1Y2AT90_9FUNG</name>
<feature type="signal peptide" evidence="1">
    <location>
        <begin position="1"/>
        <end position="18"/>
    </location>
</feature>
<keyword evidence="3" id="KW-1185">Reference proteome</keyword>
<evidence type="ECO:0000313" key="2">
    <source>
        <dbReference type="EMBL" id="ORY25761.1"/>
    </source>
</evidence>
<proteinExistence type="predicted"/>
<feature type="non-terminal residue" evidence="2">
    <location>
        <position position="206"/>
    </location>
</feature>
<evidence type="ECO:0000313" key="3">
    <source>
        <dbReference type="Proteomes" id="UP000193920"/>
    </source>
</evidence>
<dbReference type="EMBL" id="MCOG01000208">
    <property type="protein sequence ID" value="ORY25761.1"/>
    <property type="molecule type" value="Genomic_DNA"/>
</dbReference>